<feature type="compositionally biased region" description="Low complexity" evidence="1">
    <location>
        <begin position="25"/>
        <end position="34"/>
    </location>
</feature>
<gene>
    <name evidence="2" type="ORF">PRZ48_004268</name>
</gene>
<accession>A0ABR0EQH7</accession>
<evidence type="ECO:0000256" key="1">
    <source>
        <dbReference type="SAM" id="MobiDB-lite"/>
    </source>
</evidence>
<comment type="caution">
    <text evidence="2">The sequence shown here is derived from an EMBL/GenBank/DDBJ whole genome shotgun (WGS) entry which is preliminary data.</text>
</comment>
<sequence length="206" mass="21922">MIVTTPTSYITNSFAVSSDMAPDDPSTAKAADTPSSPPPTLSLANIATARQVLDTLKASGTQPHITIGDGPCGTHALAGIIADREAFDSLAKSKEAAHDMPDGLPPVAAAAGDADSHQEQTFYGLSQLSILIQFLQSKRMMTEDFQLIVLSHSETSFLGAYILIGDDSPSENSCFIRNLSGTHYEYVVDVIDPKDLSSWPTYSSLK</sequence>
<dbReference type="EMBL" id="JAXOVC010000003">
    <property type="protein sequence ID" value="KAK4503353.1"/>
    <property type="molecule type" value="Genomic_DNA"/>
</dbReference>
<reference evidence="2 3" key="1">
    <citation type="journal article" date="2023" name="G3 (Bethesda)">
        <title>A chromosome-level genome assembly of Zasmidium syzygii isolated from banana leaves.</title>
        <authorList>
            <person name="van Westerhoven A.C."/>
            <person name="Mehrabi R."/>
            <person name="Talebi R."/>
            <person name="Steentjes M.B.F."/>
            <person name="Corcolon B."/>
            <person name="Chong P.A."/>
            <person name="Kema G.H.J."/>
            <person name="Seidl M.F."/>
        </authorList>
    </citation>
    <scope>NUCLEOTIDE SEQUENCE [LARGE SCALE GENOMIC DNA]</scope>
    <source>
        <strain evidence="2 3">P124</strain>
    </source>
</reference>
<name>A0ABR0EQH7_ZASCE</name>
<protein>
    <recommendedName>
        <fullName evidence="4">OTU domain-containing protein</fullName>
    </recommendedName>
</protein>
<feature type="region of interest" description="Disordered" evidence="1">
    <location>
        <begin position="16"/>
        <end position="39"/>
    </location>
</feature>
<keyword evidence="3" id="KW-1185">Reference proteome</keyword>
<proteinExistence type="predicted"/>
<organism evidence="2 3">
    <name type="scientific">Zasmidium cellare</name>
    <name type="common">Wine cellar mold</name>
    <name type="synonym">Racodium cellare</name>
    <dbReference type="NCBI Taxonomy" id="395010"/>
    <lineage>
        <taxon>Eukaryota</taxon>
        <taxon>Fungi</taxon>
        <taxon>Dikarya</taxon>
        <taxon>Ascomycota</taxon>
        <taxon>Pezizomycotina</taxon>
        <taxon>Dothideomycetes</taxon>
        <taxon>Dothideomycetidae</taxon>
        <taxon>Mycosphaerellales</taxon>
        <taxon>Mycosphaerellaceae</taxon>
        <taxon>Zasmidium</taxon>
    </lineage>
</organism>
<evidence type="ECO:0000313" key="3">
    <source>
        <dbReference type="Proteomes" id="UP001305779"/>
    </source>
</evidence>
<evidence type="ECO:0008006" key="4">
    <source>
        <dbReference type="Google" id="ProtNLM"/>
    </source>
</evidence>
<dbReference type="Proteomes" id="UP001305779">
    <property type="component" value="Unassembled WGS sequence"/>
</dbReference>
<evidence type="ECO:0000313" key="2">
    <source>
        <dbReference type="EMBL" id="KAK4503353.1"/>
    </source>
</evidence>